<name>A0ABU7B953_9TELE</name>
<dbReference type="Proteomes" id="UP001345963">
    <property type="component" value="Unassembled WGS sequence"/>
</dbReference>
<evidence type="ECO:0000313" key="2">
    <source>
        <dbReference type="Proteomes" id="UP001345963"/>
    </source>
</evidence>
<keyword evidence="2" id="KW-1185">Reference proteome</keyword>
<sequence>MTNPLHHHHPDTSTRLCRPDGSAELIYSHAARTVNGTWMDLWSLNVLNCSSEPEFSPCSGSLLLLSFSLIHLKGEQQCACWPLSGNNEQFSCKAPINVQEVKLIAADIRGRLSAIDQLLSISQSAAALC</sequence>
<dbReference type="EMBL" id="JAHUTI010044481">
    <property type="protein sequence ID" value="MED6246769.1"/>
    <property type="molecule type" value="Genomic_DNA"/>
</dbReference>
<accession>A0ABU7B953</accession>
<gene>
    <name evidence="1" type="ORF">ATANTOWER_023222</name>
</gene>
<evidence type="ECO:0000313" key="1">
    <source>
        <dbReference type="EMBL" id="MED6246769.1"/>
    </source>
</evidence>
<reference evidence="1 2" key="1">
    <citation type="submission" date="2021-07" db="EMBL/GenBank/DDBJ databases">
        <authorList>
            <person name="Palmer J.M."/>
        </authorList>
    </citation>
    <scope>NUCLEOTIDE SEQUENCE [LARGE SCALE GENOMIC DNA]</scope>
    <source>
        <strain evidence="1 2">AT_MEX2019</strain>
        <tissue evidence="1">Muscle</tissue>
    </source>
</reference>
<organism evidence="1 2">
    <name type="scientific">Ataeniobius toweri</name>
    <dbReference type="NCBI Taxonomy" id="208326"/>
    <lineage>
        <taxon>Eukaryota</taxon>
        <taxon>Metazoa</taxon>
        <taxon>Chordata</taxon>
        <taxon>Craniata</taxon>
        <taxon>Vertebrata</taxon>
        <taxon>Euteleostomi</taxon>
        <taxon>Actinopterygii</taxon>
        <taxon>Neopterygii</taxon>
        <taxon>Teleostei</taxon>
        <taxon>Neoteleostei</taxon>
        <taxon>Acanthomorphata</taxon>
        <taxon>Ovalentaria</taxon>
        <taxon>Atherinomorphae</taxon>
        <taxon>Cyprinodontiformes</taxon>
        <taxon>Goodeidae</taxon>
        <taxon>Ataeniobius</taxon>
    </lineage>
</organism>
<proteinExistence type="predicted"/>
<protein>
    <submittedName>
        <fullName evidence="1">Uncharacterized protein</fullName>
    </submittedName>
</protein>
<comment type="caution">
    <text evidence="1">The sequence shown here is derived from an EMBL/GenBank/DDBJ whole genome shotgun (WGS) entry which is preliminary data.</text>
</comment>